<dbReference type="PANTHER" id="PTHR12919:SF20">
    <property type="entry name" value="SMALL RIBOSOMAL SUBUNIT PROTEIN BS16M"/>
    <property type="match status" value="1"/>
</dbReference>
<dbReference type="SUPFAM" id="SSF54565">
    <property type="entry name" value="Ribosomal protein S16"/>
    <property type="match status" value="1"/>
</dbReference>
<proteinExistence type="inferred from homology"/>
<accession>A0A110B5U6</accession>
<dbReference type="HAMAP" id="MF_00385">
    <property type="entry name" value="Ribosomal_bS16"/>
    <property type="match status" value="1"/>
</dbReference>
<dbReference type="GO" id="GO:0006412">
    <property type="term" value="P:translation"/>
    <property type="evidence" value="ECO:0007669"/>
    <property type="project" value="UniProtKB-UniRule"/>
</dbReference>
<keyword evidence="5" id="KW-1185">Reference proteome</keyword>
<evidence type="ECO:0000256" key="2">
    <source>
        <dbReference type="ARBA" id="ARBA00023274"/>
    </source>
</evidence>
<protein>
    <recommendedName>
        <fullName evidence="3">Small ribosomal subunit protein bS16</fullName>
    </recommendedName>
</protein>
<dbReference type="GO" id="GO:0003735">
    <property type="term" value="F:structural constituent of ribosome"/>
    <property type="evidence" value="ECO:0007669"/>
    <property type="project" value="InterPro"/>
</dbReference>
<dbReference type="Pfam" id="PF00886">
    <property type="entry name" value="Ribosomal_S16"/>
    <property type="match status" value="1"/>
</dbReference>
<dbReference type="InterPro" id="IPR023803">
    <property type="entry name" value="Ribosomal_bS16_dom_sf"/>
</dbReference>
<dbReference type="AlphaFoldDB" id="A0A110B5U6"/>
<evidence type="ECO:0000313" key="4">
    <source>
        <dbReference type="EMBL" id="BAU58883.1"/>
    </source>
</evidence>
<dbReference type="GO" id="GO:0015935">
    <property type="term" value="C:small ribosomal subunit"/>
    <property type="evidence" value="ECO:0007669"/>
    <property type="project" value="TreeGrafter"/>
</dbReference>
<name>A0A110B5U6_HALHR</name>
<evidence type="ECO:0000313" key="5">
    <source>
        <dbReference type="Proteomes" id="UP000218890"/>
    </source>
</evidence>
<gene>
    <name evidence="3 4" type="primary">rpsP</name>
    <name evidence="4" type="ORF">HH1059_21740</name>
</gene>
<dbReference type="RefSeq" id="WP_096410171.1">
    <property type="nucleotide sequence ID" value="NZ_AP017372.2"/>
</dbReference>
<organism evidence="4 5">
    <name type="scientific">Halorhodospira halochloris</name>
    <name type="common">Ectothiorhodospira halochloris</name>
    <dbReference type="NCBI Taxonomy" id="1052"/>
    <lineage>
        <taxon>Bacteria</taxon>
        <taxon>Pseudomonadati</taxon>
        <taxon>Pseudomonadota</taxon>
        <taxon>Gammaproteobacteria</taxon>
        <taxon>Chromatiales</taxon>
        <taxon>Ectothiorhodospiraceae</taxon>
        <taxon>Halorhodospira</taxon>
    </lineage>
</organism>
<dbReference type="EMBL" id="AP017372">
    <property type="protein sequence ID" value="BAU58883.1"/>
    <property type="molecule type" value="Genomic_DNA"/>
</dbReference>
<comment type="similarity">
    <text evidence="3">Belongs to the bacterial ribosomal protein bS16 family.</text>
</comment>
<evidence type="ECO:0000256" key="1">
    <source>
        <dbReference type="ARBA" id="ARBA00022980"/>
    </source>
</evidence>
<dbReference type="PANTHER" id="PTHR12919">
    <property type="entry name" value="30S RIBOSOMAL PROTEIN S16"/>
    <property type="match status" value="1"/>
</dbReference>
<evidence type="ECO:0000256" key="3">
    <source>
        <dbReference type="HAMAP-Rule" id="MF_00385"/>
    </source>
</evidence>
<reference evidence="4" key="1">
    <citation type="submission" date="2016-02" db="EMBL/GenBank/DDBJ databases">
        <title>Halorhodospira halochloris DSM-1059 complete genome, version 2.</title>
        <authorList>
            <person name="Tsukatani Y."/>
        </authorList>
    </citation>
    <scope>NUCLEOTIDE SEQUENCE</scope>
    <source>
        <strain evidence="4">DSM 1059</strain>
    </source>
</reference>
<dbReference type="Gene3D" id="3.30.1320.10">
    <property type="match status" value="1"/>
</dbReference>
<dbReference type="InterPro" id="IPR000307">
    <property type="entry name" value="Ribosomal_bS16"/>
</dbReference>
<dbReference type="KEGG" id="hhk:HH1059_21740"/>
<dbReference type="OrthoDB" id="9807878at2"/>
<dbReference type="GO" id="GO:0005737">
    <property type="term" value="C:cytoplasm"/>
    <property type="evidence" value="ECO:0007669"/>
    <property type="project" value="UniProtKB-ARBA"/>
</dbReference>
<dbReference type="Proteomes" id="UP000218890">
    <property type="component" value="Chromosome"/>
</dbReference>
<dbReference type="NCBIfam" id="TIGR00002">
    <property type="entry name" value="S16"/>
    <property type="match status" value="1"/>
</dbReference>
<keyword evidence="1 3" id="KW-0689">Ribosomal protein</keyword>
<sequence>MVTIRLARAGSKKRPFYHIVVTDARKPRDGAFIERLGYINPVAAGQEAPYKLDLQRSKQWIEKGAQPTQRVANLIREAERAEQAA</sequence>
<keyword evidence="2 3" id="KW-0687">Ribonucleoprotein</keyword>